<comment type="catalytic activity">
    <reaction evidence="4 7">
        <text>RX + glutathione = an S-substituted glutathione + a halide anion + H(+)</text>
        <dbReference type="Rhea" id="RHEA:16437"/>
        <dbReference type="ChEBI" id="CHEBI:15378"/>
        <dbReference type="ChEBI" id="CHEBI:16042"/>
        <dbReference type="ChEBI" id="CHEBI:17792"/>
        <dbReference type="ChEBI" id="CHEBI:57925"/>
        <dbReference type="ChEBI" id="CHEBI:90779"/>
        <dbReference type="EC" id="2.5.1.18"/>
    </reaction>
</comment>
<dbReference type="SFLD" id="SFLDS00019">
    <property type="entry name" value="Glutathione_Transferase_(cytos"/>
    <property type="match status" value="1"/>
</dbReference>
<proteinExistence type="inferred from homology"/>
<dbReference type="FunFam" id="1.20.1050.10:FF:000009">
    <property type="entry name" value="Glutathione S-transferase omega-1"/>
    <property type="match status" value="1"/>
</dbReference>
<protein>
    <recommendedName>
        <fullName evidence="7">Glutathione S-transferase omega</fullName>
        <shortName evidence="7">GSTO</shortName>
        <ecNumber evidence="7">1.20.4.2</ecNumber>
        <ecNumber evidence="7">1.8.5.1</ecNumber>
        <ecNumber evidence="7">2.5.1.18</ecNumber>
    </recommendedName>
    <alternativeName>
        <fullName evidence="7">Glutathione-dependent dehydroascorbate reductase</fullName>
    </alternativeName>
    <alternativeName>
        <fullName evidence="7">Monomethylarsonic acid reductase</fullName>
    </alternativeName>
</protein>
<dbReference type="EMBL" id="CAJGYM010000015">
    <property type="protein sequence ID" value="CAD6190347.1"/>
    <property type="molecule type" value="Genomic_DNA"/>
</dbReference>
<dbReference type="PANTHER" id="PTHR43968:SF12">
    <property type="entry name" value="GLUTATHIONE S-TRANSFERASE OMEGA-RELATED"/>
    <property type="match status" value="1"/>
</dbReference>
<evidence type="ECO:0000256" key="3">
    <source>
        <dbReference type="ARBA" id="ARBA00023002"/>
    </source>
</evidence>
<comment type="function">
    <text evidence="7">Exhibits glutathione-dependent thiol transferase activity. Has high dehydroascorbate reductase activity and may contribute to the recycling of ascorbic acid. Participates in the biotransformation of inorganic arsenic and reduces monomethylarsonic acid (MMA).</text>
</comment>
<dbReference type="InterPro" id="IPR036249">
    <property type="entry name" value="Thioredoxin-like_sf"/>
</dbReference>
<dbReference type="Proteomes" id="UP000835052">
    <property type="component" value="Unassembled WGS sequence"/>
</dbReference>
<keyword evidence="2 7" id="KW-0808">Transferase</keyword>
<dbReference type="InterPro" id="IPR050983">
    <property type="entry name" value="GST_Omega/HSP26"/>
</dbReference>
<dbReference type="InterPro" id="IPR004046">
    <property type="entry name" value="GST_C"/>
</dbReference>
<dbReference type="AlphaFoldDB" id="A0A8S1H4R7"/>
<evidence type="ECO:0000256" key="7">
    <source>
        <dbReference type="RuleBase" id="RU368071"/>
    </source>
</evidence>
<dbReference type="InterPro" id="IPR040079">
    <property type="entry name" value="Glutathione_S-Trfase"/>
</dbReference>
<name>A0A8S1H4R7_9PELO</name>
<dbReference type="InterPro" id="IPR004045">
    <property type="entry name" value="Glutathione_S-Trfase_N"/>
</dbReference>
<dbReference type="SUPFAM" id="SSF52833">
    <property type="entry name" value="Thioredoxin-like"/>
    <property type="match status" value="1"/>
</dbReference>
<dbReference type="EC" id="2.5.1.18" evidence="7"/>
<dbReference type="PROSITE" id="PS50404">
    <property type="entry name" value="GST_NTER"/>
    <property type="match status" value="1"/>
</dbReference>
<dbReference type="GO" id="GO:0045174">
    <property type="term" value="F:glutathione dehydrogenase (ascorbate) activity"/>
    <property type="evidence" value="ECO:0007669"/>
    <property type="project" value="UniProtKB-UniRule"/>
</dbReference>
<dbReference type="EC" id="1.8.5.1" evidence="7"/>
<dbReference type="SFLD" id="SFLDG00358">
    <property type="entry name" value="Main_(cytGST)"/>
    <property type="match status" value="1"/>
</dbReference>
<dbReference type="InterPro" id="IPR036282">
    <property type="entry name" value="Glutathione-S-Trfase_C_sf"/>
</dbReference>
<evidence type="ECO:0000313" key="11">
    <source>
        <dbReference type="Proteomes" id="UP000835052"/>
    </source>
</evidence>
<dbReference type="GO" id="GO:0006749">
    <property type="term" value="P:glutathione metabolic process"/>
    <property type="evidence" value="ECO:0007669"/>
    <property type="project" value="UniProtKB-UniRule"/>
</dbReference>
<comment type="similarity">
    <text evidence="1 7">Belongs to the GST superfamily. Omega family.</text>
</comment>
<keyword evidence="3 7" id="KW-0560">Oxidoreductase</keyword>
<evidence type="ECO:0000256" key="4">
    <source>
        <dbReference type="ARBA" id="ARBA00047960"/>
    </source>
</evidence>
<dbReference type="FunFam" id="3.40.30.10:FF:000123">
    <property type="entry name" value="Glutathione transferase o1"/>
    <property type="match status" value="1"/>
</dbReference>
<accession>A0A8S1H4R7</accession>
<dbReference type="SUPFAM" id="SSF47616">
    <property type="entry name" value="GST C-terminal domain-like"/>
    <property type="match status" value="1"/>
</dbReference>
<evidence type="ECO:0000256" key="6">
    <source>
        <dbReference type="ARBA" id="ARBA00049544"/>
    </source>
</evidence>
<dbReference type="Gene3D" id="3.40.30.10">
    <property type="entry name" value="Glutaredoxin"/>
    <property type="match status" value="1"/>
</dbReference>
<comment type="catalytic activity">
    <reaction evidence="5 7">
        <text>methylarsonate + 2 glutathione + H(+) = methylarsonous acid + glutathione disulfide + H2O</text>
        <dbReference type="Rhea" id="RHEA:15969"/>
        <dbReference type="ChEBI" id="CHEBI:15377"/>
        <dbReference type="ChEBI" id="CHEBI:15378"/>
        <dbReference type="ChEBI" id="CHEBI:17826"/>
        <dbReference type="ChEBI" id="CHEBI:33409"/>
        <dbReference type="ChEBI" id="CHEBI:57925"/>
        <dbReference type="ChEBI" id="CHEBI:58297"/>
        <dbReference type="EC" id="1.20.4.2"/>
    </reaction>
</comment>
<feature type="domain" description="GST N-terminal" evidence="8">
    <location>
        <begin position="24"/>
        <end position="102"/>
    </location>
</feature>
<dbReference type="PANTHER" id="PTHR43968">
    <property type="match status" value="1"/>
</dbReference>
<evidence type="ECO:0000256" key="5">
    <source>
        <dbReference type="ARBA" id="ARBA00048353"/>
    </source>
</evidence>
<evidence type="ECO:0000313" key="10">
    <source>
        <dbReference type="EMBL" id="CAD6190347.1"/>
    </source>
</evidence>
<sequence>MTITGVNSNVLKKGDPEPSAPAAGTYRLYNMRFCPWAERALIYLSAKGVPTEVVNIHLMEKPEWYFKKHYQGKVPALEHDGRIVIESGVIPEYLDDLLPENRFLLSDPYEKAQQKLLLERLSVVVPAFYGLFSLIKDASAKEEKLGNLKKALDEAEQLLQHEFFSGSKAGYVDFLIFPFFERIWWVSDIAGFAFPSPDHPKVAKWFKATSELPEIARVIQPLEKGHLFIKSYADGKPDYDV</sequence>
<evidence type="ECO:0000256" key="2">
    <source>
        <dbReference type="ARBA" id="ARBA00022679"/>
    </source>
</evidence>
<comment type="caution">
    <text evidence="10">The sequence shown here is derived from an EMBL/GenBank/DDBJ whole genome shotgun (WGS) entry which is preliminary data.</text>
</comment>
<feature type="domain" description="GST C-terminal" evidence="9">
    <location>
        <begin position="107"/>
        <end position="233"/>
    </location>
</feature>
<dbReference type="GO" id="GO:0050610">
    <property type="term" value="F:methylarsonate reductase activity"/>
    <property type="evidence" value="ECO:0007669"/>
    <property type="project" value="UniProtKB-UniRule"/>
</dbReference>
<dbReference type="OrthoDB" id="4951845at2759"/>
<dbReference type="Gene3D" id="1.20.1050.10">
    <property type="match status" value="1"/>
</dbReference>
<dbReference type="InterPro" id="IPR005442">
    <property type="entry name" value="GST_omega"/>
</dbReference>
<dbReference type="Pfam" id="PF00043">
    <property type="entry name" value="GST_C"/>
    <property type="match status" value="1"/>
</dbReference>
<evidence type="ECO:0000259" key="9">
    <source>
        <dbReference type="PROSITE" id="PS50405"/>
    </source>
</evidence>
<dbReference type="Pfam" id="PF13417">
    <property type="entry name" value="GST_N_3"/>
    <property type="match status" value="1"/>
</dbReference>
<evidence type="ECO:0000259" key="8">
    <source>
        <dbReference type="PROSITE" id="PS50404"/>
    </source>
</evidence>
<organism evidence="10 11">
    <name type="scientific">Caenorhabditis auriculariae</name>
    <dbReference type="NCBI Taxonomy" id="2777116"/>
    <lineage>
        <taxon>Eukaryota</taxon>
        <taxon>Metazoa</taxon>
        <taxon>Ecdysozoa</taxon>
        <taxon>Nematoda</taxon>
        <taxon>Chromadorea</taxon>
        <taxon>Rhabditida</taxon>
        <taxon>Rhabditina</taxon>
        <taxon>Rhabditomorpha</taxon>
        <taxon>Rhabditoidea</taxon>
        <taxon>Rhabditidae</taxon>
        <taxon>Peloderinae</taxon>
        <taxon>Caenorhabditis</taxon>
    </lineage>
</organism>
<evidence type="ECO:0000256" key="1">
    <source>
        <dbReference type="ARBA" id="ARBA00011067"/>
    </source>
</evidence>
<gene>
    <name evidence="10" type="ORF">CAUJ_LOCUS6266</name>
</gene>
<reference evidence="10" key="1">
    <citation type="submission" date="2020-10" db="EMBL/GenBank/DDBJ databases">
        <authorList>
            <person name="Kikuchi T."/>
        </authorList>
    </citation>
    <scope>NUCLEOTIDE SEQUENCE</scope>
    <source>
        <strain evidence="10">NKZ352</strain>
    </source>
</reference>
<dbReference type="PRINTS" id="PR01625">
    <property type="entry name" value="GSTRNSFRASEO"/>
</dbReference>
<keyword evidence="11" id="KW-1185">Reference proteome</keyword>
<dbReference type="GO" id="GO:0005737">
    <property type="term" value="C:cytoplasm"/>
    <property type="evidence" value="ECO:0007669"/>
    <property type="project" value="InterPro"/>
</dbReference>
<dbReference type="GO" id="GO:0004364">
    <property type="term" value="F:glutathione transferase activity"/>
    <property type="evidence" value="ECO:0007669"/>
    <property type="project" value="UniProtKB-UniRule"/>
</dbReference>
<dbReference type="PROSITE" id="PS50405">
    <property type="entry name" value="GST_CTER"/>
    <property type="match status" value="1"/>
</dbReference>
<dbReference type="InterPro" id="IPR010987">
    <property type="entry name" value="Glutathione-S-Trfase_C-like"/>
</dbReference>
<dbReference type="EC" id="1.20.4.2" evidence="7"/>
<comment type="catalytic activity">
    <reaction evidence="6 7">
        <text>L-dehydroascorbate + 2 glutathione = glutathione disulfide + L-ascorbate</text>
        <dbReference type="Rhea" id="RHEA:24424"/>
        <dbReference type="ChEBI" id="CHEBI:38290"/>
        <dbReference type="ChEBI" id="CHEBI:57925"/>
        <dbReference type="ChEBI" id="CHEBI:58297"/>
        <dbReference type="ChEBI" id="CHEBI:58539"/>
        <dbReference type="EC" id="1.8.5.1"/>
    </reaction>
</comment>